<gene>
    <name evidence="4" type="ORF">ATY89_06030</name>
    <name evidence="5" type="ORF">ATZ20_09055</name>
</gene>
<evidence type="ECO:0000256" key="2">
    <source>
        <dbReference type="ARBA" id="ARBA00023295"/>
    </source>
</evidence>
<dbReference type="STRING" id="1435377.SUSAZ_00220"/>
<dbReference type="InterPro" id="IPR001910">
    <property type="entry name" value="Inosine/uridine_hydrolase_dom"/>
</dbReference>
<dbReference type="Pfam" id="PF01156">
    <property type="entry name" value="IU_nuc_hydro"/>
    <property type="match status" value="1"/>
</dbReference>
<evidence type="ECO:0000256" key="1">
    <source>
        <dbReference type="ARBA" id="ARBA00022801"/>
    </source>
</evidence>
<dbReference type="SUPFAM" id="SSF53590">
    <property type="entry name" value="Nucleoside hydrolase"/>
    <property type="match status" value="1"/>
</dbReference>
<dbReference type="OrthoDB" id="33780at2157"/>
<proteinExistence type="predicted"/>
<dbReference type="GO" id="GO:0016799">
    <property type="term" value="F:hydrolase activity, hydrolyzing N-glycosyl compounds"/>
    <property type="evidence" value="ECO:0007669"/>
    <property type="project" value="InterPro"/>
</dbReference>
<dbReference type="PROSITE" id="PS01247">
    <property type="entry name" value="IUNH"/>
    <property type="match status" value="1"/>
</dbReference>
<keyword evidence="2" id="KW-0326">Glycosidase</keyword>
<dbReference type="OMA" id="NEYTCPT"/>
<dbReference type="GeneID" id="14550579"/>
<dbReference type="Proteomes" id="UP000060043">
    <property type="component" value="Chromosome"/>
</dbReference>
<name>A0A0U3GPP9_9CREN</name>
<evidence type="ECO:0000313" key="4">
    <source>
        <dbReference type="EMBL" id="ALU29547.1"/>
    </source>
</evidence>
<dbReference type="PANTHER" id="PTHR46190:SF1">
    <property type="entry name" value="SI:CH211-201H21.5"/>
    <property type="match status" value="1"/>
</dbReference>
<dbReference type="InterPro" id="IPR052775">
    <property type="entry name" value="IUN_hydrolase"/>
</dbReference>
<keyword evidence="1 5" id="KW-0378">Hydrolase</keyword>
<sequence length="308" mass="34763">MAKRKVIFDSDTASDDTIALMLASDFFEVKGVTIVAGNVKFENEIRNALFTLEYSGLSDIPVFVGSNRPILGKWRTVEEVHGKNGMGDWKISEPTKKPESEHAIDAIIRLSKEYNGELEILAVSPLTNLALAYLKDHDLVKRIRKVWIMGGAFSKGNTTPLAEFNFWVDPEAANIVVSAGFDITVVPWEVTEESATIYDNEWEKIEKLGNRRSEFFINVNRVLREYSKSVGSKGSVHPDSLTVSIAYDNSLALSYVYKSISVETCSDSRGAMLVDWYNQFKDRNSIQIVLKADEKKFKQYLFDYLSRA</sequence>
<dbReference type="AlphaFoldDB" id="A0A0U3GPP9"/>
<reference evidence="6 7" key="1">
    <citation type="submission" date="2015-12" db="EMBL/GenBank/DDBJ databases">
        <title>A stable core within a dynamic pangenome in Sulfolobus acidocaldarius.</title>
        <authorList>
            <person name="Anderson R."/>
            <person name="Kouris A."/>
            <person name="Seward C."/>
            <person name="Campbell K."/>
            <person name="Whitaker R."/>
        </authorList>
    </citation>
    <scope>NUCLEOTIDE SEQUENCE [LARGE SCALE GENOMIC DNA]</scope>
    <source>
        <strain evidence="4 7">GG12-C01-09</strain>
        <strain evidence="5 6">NG05B_CO5_07</strain>
    </source>
</reference>
<organism evidence="5 6">
    <name type="scientific">Sulfolobus acidocaldarius</name>
    <dbReference type="NCBI Taxonomy" id="2285"/>
    <lineage>
        <taxon>Archaea</taxon>
        <taxon>Thermoproteota</taxon>
        <taxon>Thermoprotei</taxon>
        <taxon>Sulfolobales</taxon>
        <taxon>Sulfolobaceae</taxon>
        <taxon>Sulfolobus</taxon>
    </lineage>
</organism>
<dbReference type="PANTHER" id="PTHR46190">
    <property type="entry name" value="SI:CH211-201H21.5-RELATED"/>
    <property type="match status" value="1"/>
</dbReference>
<dbReference type="EMBL" id="CP013694">
    <property type="protein sequence ID" value="ALU29547.1"/>
    <property type="molecule type" value="Genomic_DNA"/>
</dbReference>
<dbReference type="EMBL" id="CP013695">
    <property type="protein sequence ID" value="ALU32277.1"/>
    <property type="molecule type" value="Genomic_DNA"/>
</dbReference>
<dbReference type="PaxDb" id="1435377-SUSAZ_00220"/>
<dbReference type="CDD" id="cd02649">
    <property type="entry name" value="nuc_hydro_CeIAG"/>
    <property type="match status" value="1"/>
</dbReference>
<dbReference type="InterPro" id="IPR036452">
    <property type="entry name" value="Ribo_hydro-like"/>
</dbReference>
<dbReference type="Gene3D" id="3.90.245.10">
    <property type="entry name" value="Ribonucleoside hydrolase-like"/>
    <property type="match status" value="1"/>
</dbReference>
<protein>
    <submittedName>
        <fullName evidence="5">Nucleoside hydrolase</fullName>
    </submittedName>
</protein>
<feature type="domain" description="Inosine/uridine-preferring nucleoside hydrolase" evidence="3">
    <location>
        <begin position="6"/>
        <end position="299"/>
    </location>
</feature>
<evidence type="ECO:0000313" key="6">
    <source>
        <dbReference type="Proteomes" id="UP000060043"/>
    </source>
</evidence>
<evidence type="ECO:0000313" key="7">
    <source>
        <dbReference type="Proteomes" id="UP000065473"/>
    </source>
</evidence>
<evidence type="ECO:0000313" key="5">
    <source>
        <dbReference type="EMBL" id="ALU32277.1"/>
    </source>
</evidence>
<dbReference type="RefSeq" id="WP_011276978.1">
    <property type="nucleotide sequence ID" value="NZ_BHWZ01000001.1"/>
</dbReference>
<dbReference type="InterPro" id="IPR015910">
    <property type="entry name" value="I/U_nuclsd_hydro_CS"/>
</dbReference>
<evidence type="ECO:0000259" key="3">
    <source>
        <dbReference type="Pfam" id="PF01156"/>
    </source>
</evidence>
<dbReference type="Proteomes" id="UP000065473">
    <property type="component" value="Chromosome"/>
</dbReference>
<accession>A0A0U3GPP9</accession>